<dbReference type="Proteomes" id="UP000548867">
    <property type="component" value="Unassembled WGS sequence"/>
</dbReference>
<dbReference type="GO" id="GO:0003824">
    <property type="term" value="F:catalytic activity"/>
    <property type="evidence" value="ECO:0007669"/>
    <property type="project" value="InterPro"/>
</dbReference>
<dbReference type="EMBL" id="JACIDX010000013">
    <property type="protein sequence ID" value="MBB3956359.1"/>
    <property type="molecule type" value="Genomic_DNA"/>
</dbReference>
<organism evidence="2 3">
    <name type="scientific">Novosphingobium sediminicola</name>
    <dbReference type="NCBI Taxonomy" id="563162"/>
    <lineage>
        <taxon>Bacteria</taxon>
        <taxon>Pseudomonadati</taxon>
        <taxon>Pseudomonadota</taxon>
        <taxon>Alphaproteobacteria</taxon>
        <taxon>Sphingomonadales</taxon>
        <taxon>Sphingomonadaceae</taxon>
        <taxon>Novosphingobium</taxon>
    </lineage>
</organism>
<comment type="caution">
    <text evidence="2">The sequence shown here is derived from an EMBL/GenBank/DDBJ whole genome shotgun (WGS) entry which is preliminary data.</text>
</comment>
<dbReference type="InterPro" id="IPR011037">
    <property type="entry name" value="Pyrv_Knase-like_insert_dom_sf"/>
</dbReference>
<proteinExistence type="predicted"/>
<keyword evidence="3" id="KW-1185">Reference proteome</keyword>
<dbReference type="SUPFAM" id="SSF50800">
    <property type="entry name" value="PK beta-barrel domain-like"/>
    <property type="match status" value="1"/>
</dbReference>
<dbReference type="PANTHER" id="PTHR30212:SF2">
    <property type="entry name" value="PROTEIN YIIM"/>
    <property type="match status" value="1"/>
</dbReference>
<evidence type="ECO:0000313" key="2">
    <source>
        <dbReference type="EMBL" id="MBB3956359.1"/>
    </source>
</evidence>
<dbReference type="InterPro" id="IPR052353">
    <property type="entry name" value="Benzoxazolinone_Detox_Enz"/>
</dbReference>
<dbReference type="PROSITE" id="PS51340">
    <property type="entry name" value="MOSC"/>
    <property type="match status" value="1"/>
</dbReference>
<evidence type="ECO:0000313" key="3">
    <source>
        <dbReference type="Proteomes" id="UP000548867"/>
    </source>
</evidence>
<sequence>MNAFSTPILAVMTGRAVRFRFADEHGADEHSAIAKQPVEGPVRVGFLGIEGDEQADRKHHGGPDKAIHHYAFDHYPTWAADLGDHPLLSAPGGFGENISTLGLTEDNVLLGDRFRLGSALIEVSHGRQPCWKLGHRFDHAPLAARIVKNRRSGWYYRVIEEGAVQVGDALELVERGHAEWPVSRLFHVLIGGGHKADPSVLPDLAAMPVLAQAWRKRAEDLAA</sequence>
<dbReference type="GO" id="GO:0030170">
    <property type="term" value="F:pyridoxal phosphate binding"/>
    <property type="evidence" value="ECO:0007669"/>
    <property type="project" value="InterPro"/>
</dbReference>
<gene>
    <name evidence="2" type="ORF">GGR38_003322</name>
</gene>
<name>A0A7W6CKK7_9SPHN</name>
<dbReference type="Gene3D" id="2.40.33.20">
    <property type="entry name" value="PK beta-barrel domain-like"/>
    <property type="match status" value="1"/>
</dbReference>
<dbReference type="GO" id="GO:0030151">
    <property type="term" value="F:molybdenum ion binding"/>
    <property type="evidence" value="ECO:0007669"/>
    <property type="project" value="InterPro"/>
</dbReference>
<dbReference type="Pfam" id="PF03473">
    <property type="entry name" value="MOSC"/>
    <property type="match status" value="1"/>
</dbReference>
<dbReference type="InterPro" id="IPR005302">
    <property type="entry name" value="MoCF_Sase_C"/>
</dbReference>
<feature type="domain" description="MOSC" evidence="1">
    <location>
        <begin position="36"/>
        <end position="173"/>
    </location>
</feature>
<dbReference type="PANTHER" id="PTHR30212">
    <property type="entry name" value="PROTEIN YIIM"/>
    <property type="match status" value="1"/>
</dbReference>
<reference evidence="2 3" key="1">
    <citation type="submission" date="2020-08" db="EMBL/GenBank/DDBJ databases">
        <title>Genomic Encyclopedia of Type Strains, Phase IV (KMG-IV): sequencing the most valuable type-strain genomes for metagenomic binning, comparative biology and taxonomic classification.</title>
        <authorList>
            <person name="Goeker M."/>
        </authorList>
    </citation>
    <scope>NUCLEOTIDE SEQUENCE [LARGE SCALE GENOMIC DNA]</scope>
    <source>
        <strain evidence="2 3">DSM 27057</strain>
    </source>
</reference>
<accession>A0A7W6CKK7</accession>
<evidence type="ECO:0000259" key="1">
    <source>
        <dbReference type="PROSITE" id="PS51340"/>
    </source>
</evidence>
<dbReference type="AlphaFoldDB" id="A0A7W6CKK7"/>
<protein>
    <submittedName>
        <fullName evidence="2">MOSC domain-containing protein YiiM</fullName>
    </submittedName>
</protein>